<sequence length="45" mass="5099">MARLSVYLPPPCAISRWTSPRSPPLSWGSRHRALSLRPWAKISLV</sequence>
<accession>A0A0E9SRD8</accession>
<dbReference type="AlphaFoldDB" id="A0A0E9SRD8"/>
<protein>
    <submittedName>
        <fullName evidence="1">Uncharacterized protein</fullName>
    </submittedName>
</protein>
<reference evidence="1" key="1">
    <citation type="submission" date="2014-11" db="EMBL/GenBank/DDBJ databases">
        <authorList>
            <person name="Amaro Gonzalez C."/>
        </authorList>
    </citation>
    <scope>NUCLEOTIDE SEQUENCE</scope>
</reference>
<reference evidence="1" key="2">
    <citation type="journal article" date="2015" name="Fish Shellfish Immunol.">
        <title>Early steps in the European eel (Anguilla anguilla)-Vibrio vulnificus interaction in the gills: Role of the RtxA13 toxin.</title>
        <authorList>
            <person name="Callol A."/>
            <person name="Pajuelo D."/>
            <person name="Ebbesson L."/>
            <person name="Teles M."/>
            <person name="MacKenzie S."/>
            <person name="Amaro C."/>
        </authorList>
    </citation>
    <scope>NUCLEOTIDE SEQUENCE</scope>
</reference>
<dbReference type="EMBL" id="GBXM01064711">
    <property type="protein sequence ID" value="JAH43866.1"/>
    <property type="molecule type" value="Transcribed_RNA"/>
</dbReference>
<name>A0A0E9SRD8_ANGAN</name>
<organism evidence="1">
    <name type="scientific">Anguilla anguilla</name>
    <name type="common">European freshwater eel</name>
    <name type="synonym">Muraena anguilla</name>
    <dbReference type="NCBI Taxonomy" id="7936"/>
    <lineage>
        <taxon>Eukaryota</taxon>
        <taxon>Metazoa</taxon>
        <taxon>Chordata</taxon>
        <taxon>Craniata</taxon>
        <taxon>Vertebrata</taxon>
        <taxon>Euteleostomi</taxon>
        <taxon>Actinopterygii</taxon>
        <taxon>Neopterygii</taxon>
        <taxon>Teleostei</taxon>
        <taxon>Anguilliformes</taxon>
        <taxon>Anguillidae</taxon>
        <taxon>Anguilla</taxon>
    </lineage>
</organism>
<proteinExistence type="predicted"/>
<evidence type="ECO:0000313" key="1">
    <source>
        <dbReference type="EMBL" id="JAH43866.1"/>
    </source>
</evidence>